<feature type="transmembrane region" description="Helical" evidence="1">
    <location>
        <begin position="151"/>
        <end position="179"/>
    </location>
</feature>
<reference evidence="2 3" key="1">
    <citation type="submission" date="2017-07" db="EMBL/GenBank/DDBJ databases">
        <title>Isolation and whole genome analysis of endospore-forming bacteria from heroin.</title>
        <authorList>
            <person name="Kalinowski J."/>
            <person name="Ahrens B."/>
            <person name="Al-Dilaimi A."/>
            <person name="Winkler A."/>
            <person name="Wibberg D."/>
            <person name="Schleenbecker U."/>
            <person name="Ruckert C."/>
            <person name="Wolfel R."/>
            <person name="Grass G."/>
        </authorList>
    </citation>
    <scope>NUCLEOTIDE SEQUENCE [LARGE SCALE GENOMIC DNA]</scope>
    <source>
        <strain evidence="2 3">7539</strain>
    </source>
</reference>
<evidence type="ECO:0000256" key="1">
    <source>
        <dbReference type="SAM" id="Phobius"/>
    </source>
</evidence>
<keyword evidence="1" id="KW-0812">Transmembrane</keyword>
<dbReference type="EMBL" id="NPCC01000033">
    <property type="protein sequence ID" value="PAE87542.1"/>
    <property type="molecule type" value="Genomic_DNA"/>
</dbReference>
<gene>
    <name evidence="2" type="ORF">CHH72_17640</name>
</gene>
<protein>
    <submittedName>
        <fullName evidence="2">Uncharacterized protein</fullName>
    </submittedName>
</protein>
<feature type="transmembrane region" description="Helical" evidence="1">
    <location>
        <begin position="21"/>
        <end position="40"/>
    </location>
</feature>
<evidence type="ECO:0000313" key="2">
    <source>
        <dbReference type="EMBL" id="PAE87542.1"/>
    </source>
</evidence>
<feature type="transmembrane region" description="Helical" evidence="1">
    <location>
        <begin position="115"/>
        <end position="139"/>
    </location>
</feature>
<evidence type="ECO:0000313" key="3">
    <source>
        <dbReference type="Proteomes" id="UP000216207"/>
    </source>
</evidence>
<organism evidence="2 3">
    <name type="scientific">Shouchella clausii</name>
    <name type="common">Alkalihalobacillus clausii</name>
    <dbReference type="NCBI Taxonomy" id="79880"/>
    <lineage>
        <taxon>Bacteria</taxon>
        <taxon>Bacillati</taxon>
        <taxon>Bacillota</taxon>
        <taxon>Bacilli</taxon>
        <taxon>Bacillales</taxon>
        <taxon>Bacillaceae</taxon>
        <taxon>Shouchella</taxon>
    </lineage>
</organism>
<keyword evidence="1" id="KW-1133">Transmembrane helix</keyword>
<dbReference type="AlphaFoldDB" id="A0A268NVL5"/>
<accession>A0A268NVL5</accession>
<dbReference type="RefSeq" id="WP_095327128.1">
    <property type="nucleotide sequence ID" value="NZ_NPCC01000033.1"/>
</dbReference>
<comment type="caution">
    <text evidence="2">The sequence shown here is derived from an EMBL/GenBank/DDBJ whole genome shotgun (WGS) entry which is preliminary data.</text>
</comment>
<feature type="transmembrane region" description="Helical" evidence="1">
    <location>
        <begin position="199"/>
        <end position="225"/>
    </location>
</feature>
<dbReference type="Proteomes" id="UP000216207">
    <property type="component" value="Unassembled WGS sequence"/>
</dbReference>
<proteinExistence type="predicted"/>
<feature type="transmembrane region" description="Helical" evidence="1">
    <location>
        <begin position="46"/>
        <end position="67"/>
    </location>
</feature>
<keyword evidence="1" id="KW-0472">Membrane</keyword>
<feature type="transmembrane region" description="Helical" evidence="1">
    <location>
        <begin position="88"/>
        <end position="109"/>
    </location>
</feature>
<name>A0A268NVL5_SHOCL</name>
<sequence length="232" mass="25982">MNVDSFKALLYKDIKDLRYNGQLLVLIFFPLMFVIAFFLLQSNVPLNILLMITLLLLPIHIQGNLLAEEKEQRTWRVLKQMGIHFYHLTIAKAFITISVTLLTIVVTTLLQGQTIFYTAMASLFTVPCIVIMICAGTLLGTYANNTVEVNLFGTPIVIFFIALEIITRFLSNIGLHSLANLMPNILFIGGIDLIESGQIAAAFTSYFLLLVIWAVVAVIATRLLIKRKAFTV</sequence>